<organism evidence="4 5">
    <name type="scientific">Tahibacter amnicola</name>
    <dbReference type="NCBI Taxonomy" id="2976241"/>
    <lineage>
        <taxon>Bacteria</taxon>
        <taxon>Pseudomonadati</taxon>
        <taxon>Pseudomonadota</taxon>
        <taxon>Gammaproteobacteria</taxon>
        <taxon>Lysobacterales</taxon>
        <taxon>Rhodanobacteraceae</taxon>
        <taxon>Tahibacter</taxon>
    </lineage>
</organism>
<dbReference type="InterPro" id="IPR011251">
    <property type="entry name" value="Luciferase-like_dom"/>
</dbReference>
<proteinExistence type="predicted"/>
<dbReference type="InterPro" id="IPR036661">
    <property type="entry name" value="Luciferase-like_sf"/>
</dbReference>
<gene>
    <name evidence="4" type="ORF">N4264_14335</name>
</gene>
<dbReference type="RefSeq" id="WP_261692928.1">
    <property type="nucleotide sequence ID" value="NZ_CP104694.1"/>
</dbReference>
<dbReference type="Proteomes" id="UP001064632">
    <property type="component" value="Chromosome"/>
</dbReference>
<evidence type="ECO:0000313" key="4">
    <source>
        <dbReference type="EMBL" id="UXI65933.1"/>
    </source>
</evidence>
<dbReference type="InterPro" id="IPR050766">
    <property type="entry name" value="Bact_Lucif_Oxidored"/>
</dbReference>
<evidence type="ECO:0000256" key="1">
    <source>
        <dbReference type="ARBA" id="ARBA00023002"/>
    </source>
</evidence>
<sequence>MQFGTFSPFQIPRPWDEGSETTAYQNALAHVELCDRLGFSHAWAMEHHFLEEYSHSSAPEIFLAACSQITRKIRLGHGVVLMPSGYNHPARVAERLGVLDVISNGRVEWGTGEGSSAMELDGFSIPLASKRTHWEEGVTECARMMTMNPYPGFEGTSFSMPCRNIVPKPVQKPHPPLWLACSNRESIKRAARLGMGAMTFAFVDPEDAKEWVDDYYRIIKEECVPIGATVNANIMMVTGLSVHNDAAEAVRRGGDGFNFFNYALHHYYAFGSYKPGRTDLWKEYESARGKIPPAGAERGIGTPGELRKYLRKFESAGVDQIAFIPQCGRVTHEHVCESLMLFASAVMPEFRDRHEARASRKAEELAPFIAAALERKQRIDPVKDEEIPEVAALGRRIVDQGRASKMAQS</sequence>
<dbReference type="SUPFAM" id="SSF51679">
    <property type="entry name" value="Bacterial luciferase-like"/>
    <property type="match status" value="1"/>
</dbReference>
<reference evidence="4" key="1">
    <citation type="submission" date="2022-09" db="EMBL/GenBank/DDBJ databases">
        <title>Tahibacter sp. nov., isolated from a fresh water.</title>
        <authorList>
            <person name="Baek J.H."/>
            <person name="Lee J.K."/>
            <person name="Kim J.M."/>
            <person name="Jeon C.O."/>
        </authorList>
    </citation>
    <scope>NUCLEOTIDE SEQUENCE</scope>
    <source>
        <strain evidence="4">W38</strain>
    </source>
</reference>
<evidence type="ECO:0000313" key="5">
    <source>
        <dbReference type="Proteomes" id="UP001064632"/>
    </source>
</evidence>
<keyword evidence="2" id="KW-0503">Monooxygenase</keyword>
<protein>
    <submittedName>
        <fullName evidence="4">LLM class flavin-dependent oxidoreductase</fullName>
    </submittedName>
</protein>
<dbReference type="Pfam" id="PF00296">
    <property type="entry name" value="Bac_luciferase"/>
    <property type="match status" value="1"/>
</dbReference>
<dbReference type="PANTHER" id="PTHR30137:SF8">
    <property type="entry name" value="BLR5498 PROTEIN"/>
    <property type="match status" value="1"/>
</dbReference>
<name>A0ABY6B752_9GAMM</name>
<keyword evidence="1" id="KW-0560">Oxidoreductase</keyword>
<dbReference type="EMBL" id="CP104694">
    <property type="protein sequence ID" value="UXI65933.1"/>
    <property type="molecule type" value="Genomic_DNA"/>
</dbReference>
<dbReference type="PANTHER" id="PTHR30137">
    <property type="entry name" value="LUCIFERASE-LIKE MONOOXYGENASE"/>
    <property type="match status" value="1"/>
</dbReference>
<evidence type="ECO:0000259" key="3">
    <source>
        <dbReference type="Pfam" id="PF00296"/>
    </source>
</evidence>
<keyword evidence="5" id="KW-1185">Reference proteome</keyword>
<evidence type="ECO:0000256" key="2">
    <source>
        <dbReference type="ARBA" id="ARBA00023033"/>
    </source>
</evidence>
<dbReference type="Gene3D" id="3.20.20.30">
    <property type="entry name" value="Luciferase-like domain"/>
    <property type="match status" value="1"/>
</dbReference>
<feature type="domain" description="Luciferase-like" evidence="3">
    <location>
        <begin position="1"/>
        <end position="320"/>
    </location>
</feature>
<accession>A0ABY6B752</accession>